<accession>A0A124G8Q3</accession>
<dbReference type="OrthoDB" id="4235793at2"/>
<organism evidence="1 2">
    <name type="scientific">Streptomyces regalis</name>
    <dbReference type="NCBI Taxonomy" id="68262"/>
    <lineage>
        <taxon>Bacteria</taxon>
        <taxon>Bacillati</taxon>
        <taxon>Actinomycetota</taxon>
        <taxon>Actinomycetes</taxon>
        <taxon>Kitasatosporales</taxon>
        <taxon>Streptomycetaceae</taxon>
        <taxon>Streptomyces</taxon>
    </lineage>
</organism>
<dbReference type="EMBL" id="LLZG01000361">
    <property type="protein sequence ID" value="KUL26621.1"/>
    <property type="molecule type" value="Genomic_DNA"/>
</dbReference>
<dbReference type="AlphaFoldDB" id="A0A124G8Q3"/>
<dbReference type="RefSeq" id="WP_062708434.1">
    <property type="nucleotide sequence ID" value="NZ_LLZG01000361.1"/>
</dbReference>
<evidence type="ECO:0000313" key="1">
    <source>
        <dbReference type="EMBL" id="KUL26621.1"/>
    </source>
</evidence>
<comment type="caution">
    <text evidence="1">The sequence shown here is derived from an EMBL/GenBank/DDBJ whole genome shotgun (WGS) entry which is preliminary data.</text>
</comment>
<keyword evidence="2" id="KW-1185">Reference proteome</keyword>
<dbReference type="Proteomes" id="UP000053923">
    <property type="component" value="Unassembled WGS sequence"/>
</dbReference>
<name>A0A124G8Q3_9ACTN</name>
<proteinExistence type="predicted"/>
<gene>
    <name evidence="1" type="ORF">ADL12_32195</name>
</gene>
<reference evidence="2" key="1">
    <citation type="submission" date="2015-10" db="EMBL/GenBank/DDBJ databases">
        <authorList>
            <person name="Ju K.-S."/>
            <person name="Doroghazi J.R."/>
            <person name="Metcalf W.W."/>
        </authorList>
    </citation>
    <scope>NUCLEOTIDE SEQUENCE [LARGE SCALE GENOMIC DNA]</scope>
    <source>
        <strain evidence="2">NRRL 3151</strain>
    </source>
</reference>
<evidence type="ECO:0000313" key="2">
    <source>
        <dbReference type="Proteomes" id="UP000053923"/>
    </source>
</evidence>
<protein>
    <submittedName>
        <fullName evidence="1">Uncharacterized protein</fullName>
    </submittedName>
</protein>
<sequence>MTLTATKAEAAEETNGPTLGQLLIESAPKGRCRAATQALVEEETILALHSVRRLLVVDGEDGPVCRWEGLMGRLYGLGLDDAQRAFLGLVLGMVGIGLHTLSAVEELDEPRLLILMRAMPVLAGNDRIAVGTRV</sequence>